<accession>A0A2V0NKB6</accession>
<gene>
    <name evidence="6" type="ORF">Rsub_00447</name>
</gene>
<keyword evidence="4" id="KW-0472">Membrane</keyword>
<dbReference type="PANTHER" id="PTHR30238:SF0">
    <property type="entry name" value="THYLAKOID MEMBRANE PROTEIN TERC, CHLOROPLASTIC"/>
    <property type="match status" value="1"/>
</dbReference>
<dbReference type="EMBL" id="BDRX01000002">
    <property type="protein sequence ID" value="GBF87736.1"/>
    <property type="molecule type" value="Genomic_DNA"/>
</dbReference>
<dbReference type="GO" id="GO:0016020">
    <property type="term" value="C:membrane"/>
    <property type="evidence" value="ECO:0007669"/>
    <property type="project" value="UniProtKB-SubCell"/>
</dbReference>
<dbReference type="InParanoid" id="A0A2V0NKB6"/>
<feature type="compositionally biased region" description="Pro residues" evidence="5">
    <location>
        <begin position="79"/>
        <end position="92"/>
    </location>
</feature>
<feature type="compositionally biased region" description="Low complexity" evidence="5">
    <location>
        <begin position="40"/>
        <end position="78"/>
    </location>
</feature>
<keyword evidence="3" id="KW-1133">Transmembrane helix</keyword>
<dbReference type="Proteomes" id="UP000247498">
    <property type="component" value="Unassembled WGS sequence"/>
</dbReference>
<name>A0A2V0NKB6_9CHLO</name>
<sequence>MEPPAALAPPPAPSRRAAPRATRRAAAAAGPAAPSPPSPTASVDFAAGPAPMAGARSPSAAARRGGAPSAAAASADALPFPPPAAAAAPPPHRLGHGGREASTLSMEEQEEELVAVTATLPRAEARLESLAAWVGAAVAFGAGVWHWLGPDKAQEYFAGYLLEQSLSIDNLFVFVLVFKYFKTPPEHQAKVLNYGIITAAALRAVMVLLGTELVSNFEPVLALFAGVLLWSAYGLLTKGDDDDEEDLSDNNIVKICRKLLPFTDHYDGDRFWTDAPAAAAAATTAAAPLAAAGPNPIVAAATPVSAAVAAPRNPLGAALAAASSAATSAAAAAWRRRPGAPPAASAAAAPPSAAGAAVARRVATPLLLALAVVEISDVVFAVDSIPAVFGVTLDPFIVYTSNMMAILSLRSLYTFVSTVMQELKYLDKSVALVLAFVGAKMLLEFGDVEVPTGASLLVVAALLGGGVAASLLLPGGKEEGKE</sequence>
<comment type="caution">
    <text evidence="6">The sequence shown here is derived from an EMBL/GenBank/DDBJ whole genome shotgun (WGS) entry which is preliminary data.</text>
</comment>
<dbReference type="OrthoDB" id="417520at2759"/>
<evidence type="ECO:0000256" key="5">
    <source>
        <dbReference type="SAM" id="MobiDB-lite"/>
    </source>
</evidence>
<evidence type="ECO:0000256" key="4">
    <source>
        <dbReference type="ARBA" id="ARBA00023136"/>
    </source>
</evidence>
<evidence type="ECO:0000313" key="6">
    <source>
        <dbReference type="EMBL" id="GBF87736.1"/>
    </source>
</evidence>
<keyword evidence="2" id="KW-0812">Transmembrane</keyword>
<dbReference type="InterPro" id="IPR005496">
    <property type="entry name" value="Integral_membrane_TerC"/>
</dbReference>
<dbReference type="FunCoup" id="A0A2V0NKB6">
    <property type="interactions" value="412"/>
</dbReference>
<organism evidence="6 7">
    <name type="scientific">Raphidocelis subcapitata</name>
    <dbReference type="NCBI Taxonomy" id="307507"/>
    <lineage>
        <taxon>Eukaryota</taxon>
        <taxon>Viridiplantae</taxon>
        <taxon>Chlorophyta</taxon>
        <taxon>core chlorophytes</taxon>
        <taxon>Chlorophyceae</taxon>
        <taxon>CS clade</taxon>
        <taxon>Sphaeropleales</taxon>
        <taxon>Selenastraceae</taxon>
        <taxon>Raphidocelis</taxon>
    </lineage>
</organism>
<dbReference type="AlphaFoldDB" id="A0A2V0NKB6"/>
<dbReference type="PANTHER" id="PTHR30238">
    <property type="entry name" value="MEMBRANE BOUND PREDICTED REDOX MODULATOR"/>
    <property type="match status" value="1"/>
</dbReference>
<feature type="region of interest" description="Disordered" evidence="5">
    <location>
        <begin position="1"/>
        <end position="110"/>
    </location>
</feature>
<evidence type="ECO:0000256" key="3">
    <source>
        <dbReference type="ARBA" id="ARBA00022989"/>
    </source>
</evidence>
<dbReference type="STRING" id="307507.A0A2V0NKB6"/>
<evidence type="ECO:0000256" key="2">
    <source>
        <dbReference type="ARBA" id="ARBA00022692"/>
    </source>
</evidence>
<keyword evidence="7" id="KW-1185">Reference proteome</keyword>
<protein>
    <submittedName>
        <fullName evidence="6">Thylakoid membrane protein, chloroplastic</fullName>
    </submittedName>
</protein>
<proteinExistence type="predicted"/>
<dbReference type="Pfam" id="PF03741">
    <property type="entry name" value="TerC"/>
    <property type="match status" value="1"/>
</dbReference>
<reference evidence="6 7" key="1">
    <citation type="journal article" date="2018" name="Sci. Rep.">
        <title>Raphidocelis subcapitata (=Pseudokirchneriella subcapitata) provides an insight into genome evolution and environmental adaptations in the Sphaeropleales.</title>
        <authorList>
            <person name="Suzuki S."/>
            <person name="Yamaguchi H."/>
            <person name="Nakajima N."/>
            <person name="Kawachi M."/>
        </authorList>
    </citation>
    <scope>NUCLEOTIDE SEQUENCE [LARGE SCALE GENOMIC DNA]</scope>
    <source>
        <strain evidence="6 7">NIES-35</strain>
    </source>
</reference>
<evidence type="ECO:0000313" key="7">
    <source>
        <dbReference type="Proteomes" id="UP000247498"/>
    </source>
</evidence>
<feature type="compositionally biased region" description="Pro residues" evidence="5">
    <location>
        <begin position="1"/>
        <end position="13"/>
    </location>
</feature>
<evidence type="ECO:0000256" key="1">
    <source>
        <dbReference type="ARBA" id="ARBA00004141"/>
    </source>
</evidence>
<comment type="subcellular location">
    <subcellularLocation>
        <location evidence="1">Membrane</location>
        <topology evidence="1">Multi-pass membrane protein</topology>
    </subcellularLocation>
</comment>